<evidence type="ECO:0000256" key="3">
    <source>
        <dbReference type="ARBA" id="ARBA00022490"/>
    </source>
</evidence>
<keyword evidence="9" id="KW-1185">Reference proteome</keyword>
<feature type="coiled-coil region" evidence="7">
    <location>
        <begin position="39"/>
        <end position="66"/>
    </location>
</feature>
<evidence type="ECO:0000313" key="9">
    <source>
        <dbReference type="Proteomes" id="UP000039324"/>
    </source>
</evidence>
<dbReference type="Pfam" id="PF06705">
    <property type="entry name" value="SF-assemblin"/>
    <property type="match status" value="1"/>
</dbReference>
<dbReference type="OMA" id="RERAECH"/>
<dbReference type="AlphaFoldDB" id="A0A0G4J450"/>
<comment type="similarity">
    <text evidence="2">Belongs to the SF-assemblin family.</text>
</comment>
<accession>A0A0G4J450</accession>
<evidence type="ECO:0000313" key="8">
    <source>
        <dbReference type="EMBL" id="CEP02418.1"/>
    </source>
</evidence>
<dbReference type="GO" id="GO:0005874">
    <property type="term" value="C:microtubule"/>
    <property type="evidence" value="ECO:0007669"/>
    <property type="project" value="UniProtKB-KW"/>
</dbReference>
<dbReference type="EMBL" id="CDSF01000127">
    <property type="protein sequence ID" value="CEP02418.1"/>
    <property type="molecule type" value="Genomic_DNA"/>
</dbReference>
<evidence type="ECO:0000256" key="2">
    <source>
        <dbReference type="ARBA" id="ARBA00005678"/>
    </source>
</evidence>
<keyword evidence="5 7" id="KW-0175">Coiled coil</keyword>
<evidence type="ECO:0000256" key="4">
    <source>
        <dbReference type="ARBA" id="ARBA00022701"/>
    </source>
</evidence>
<dbReference type="GO" id="GO:0005200">
    <property type="term" value="F:structural constituent of cytoskeleton"/>
    <property type="evidence" value="ECO:0007669"/>
    <property type="project" value="InterPro"/>
</dbReference>
<keyword evidence="6" id="KW-0206">Cytoskeleton</keyword>
<organism evidence="8 9">
    <name type="scientific">Plasmodiophora brassicae</name>
    <name type="common">Clubroot disease agent</name>
    <dbReference type="NCBI Taxonomy" id="37360"/>
    <lineage>
        <taxon>Eukaryota</taxon>
        <taxon>Sar</taxon>
        <taxon>Rhizaria</taxon>
        <taxon>Endomyxa</taxon>
        <taxon>Phytomyxea</taxon>
        <taxon>Plasmodiophorida</taxon>
        <taxon>Plasmodiophoridae</taxon>
        <taxon>Plasmodiophora</taxon>
    </lineage>
</organism>
<evidence type="ECO:0000256" key="5">
    <source>
        <dbReference type="ARBA" id="ARBA00023054"/>
    </source>
</evidence>
<evidence type="ECO:0000256" key="7">
    <source>
        <dbReference type="SAM" id="Coils"/>
    </source>
</evidence>
<name>A0A0G4J450_PLABS</name>
<protein>
    <submittedName>
        <fullName evidence="8">Uncharacterized protein</fullName>
    </submittedName>
</protein>
<reference evidence="8 9" key="1">
    <citation type="submission" date="2015-02" db="EMBL/GenBank/DDBJ databases">
        <authorList>
            <person name="Chooi Y.-H."/>
        </authorList>
    </citation>
    <scope>NUCLEOTIDE SEQUENCE [LARGE SCALE GENOMIC DNA]</scope>
    <source>
        <strain evidence="8">E3</strain>
    </source>
</reference>
<proteinExistence type="inferred from homology"/>
<comment type="subcellular location">
    <subcellularLocation>
        <location evidence="1">Cytoplasm</location>
        <location evidence="1">Cytoskeleton</location>
    </subcellularLocation>
</comment>
<keyword evidence="4" id="KW-0493">Microtubule</keyword>
<sequence length="263" mass="29791">MGEPSTTSPGEAETDVEHEVRTMFSAMDARLVGFHDTLKAEADAKIREYEAKFEHVAQEIDRVQALIGQETVARVIALRDVRIAVLKKIEAVGERFHRAFQERLQPFHGQIQDLERQVDEVAAKLDEKRHQFGETIEQNSMAILEKLLEFDVEFRAKNAERFHKEAEVGEEIVKAKSEIDNEVQLVTKEANGLVVTLADKVKVVVRERAECHAKIDAIMEAQAVAIDQEIVKENADRDARYRQIVAEIPVHVARIKNGVHVIS</sequence>
<gene>
    <name evidence="8" type="ORF">PBRA_009002</name>
</gene>
<dbReference type="Proteomes" id="UP000039324">
    <property type="component" value="Unassembled WGS sequence"/>
</dbReference>
<keyword evidence="3" id="KW-0963">Cytoplasm</keyword>
<dbReference type="InterPro" id="IPR008374">
    <property type="entry name" value="SF_assemblin/giardin_b"/>
</dbReference>
<evidence type="ECO:0000256" key="1">
    <source>
        <dbReference type="ARBA" id="ARBA00004245"/>
    </source>
</evidence>
<evidence type="ECO:0000256" key="6">
    <source>
        <dbReference type="ARBA" id="ARBA00023212"/>
    </source>
</evidence>